<evidence type="ECO:0000313" key="1">
    <source>
        <dbReference type="EMBL" id="MBX70766.1"/>
    </source>
</evidence>
<dbReference type="AlphaFoldDB" id="A0A2P2QUU0"/>
<reference evidence="1" key="1">
    <citation type="submission" date="2018-02" db="EMBL/GenBank/DDBJ databases">
        <title>Rhizophora mucronata_Transcriptome.</title>
        <authorList>
            <person name="Meera S.P."/>
            <person name="Sreeshan A."/>
            <person name="Augustine A."/>
        </authorList>
    </citation>
    <scope>NUCLEOTIDE SEQUENCE</scope>
    <source>
        <tissue evidence="1">Leaf</tissue>
    </source>
</reference>
<dbReference type="EMBL" id="GGEC01090282">
    <property type="protein sequence ID" value="MBX70766.1"/>
    <property type="molecule type" value="Transcribed_RNA"/>
</dbReference>
<proteinExistence type="predicted"/>
<organism evidence="1">
    <name type="scientific">Rhizophora mucronata</name>
    <name type="common">Asiatic mangrove</name>
    <dbReference type="NCBI Taxonomy" id="61149"/>
    <lineage>
        <taxon>Eukaryota</taxon>
        <taxon>Viridiplantae</taxon>
        <taxon>Streptophyta</taxon>
        <taxon>Embryophyta</taxon>
        <taxon>Tracheophyta</taxon>
        <taxon>Spermatophyta</taxon>
        <taxon>Magnoliopsida</taxon>
        <taxon>eudicotyledons</taxon>
        <taxon>Gunneridae</taxon>
        <taxon>Pentapetalae</taxon>
        <taxon>rosids</taxon>
        <taxon>fabids</taxon>
        <taxon>Malpighiales</taxon>
        <taxon>Rhizophoraceae</taxon>
        <taxon>Rhizophora</taxon>
    </lineage>
</organism>
<sequence>MHQWTSYYQPHLIDQFNEHYIKKYQDCNFQLFKGKVTISHI</sequence>
<protein>
    <submittedName>
        <fullName evidence="1">Uncharacterized protein</fullName>
    </submittedName>
</protein>
<accession>A0A2P2QUU0</accession>
<name>A0A2P2QUU0_RHIMU</name>